<sequence>MQAVFIRSKETPSLGTVCVFRRAKAMKNGFVIEFTLEEQLSREESNRVLSGRILFVDQLPEDIIKKSDVSVNANLHFLWNNLNEREQRVIQADTEFAGSTIASLR</sequence>
<accession>A0A0M3IN72</accession>
<dbReference type="WBParaSite" id="ALUE_0002020001-mRNA-1">
    <property type="protein sequence ID" value="ALUE_0002020001-mRNA-1"/>
    <property type="gene ID" value="ALUE_0002020001"/>
</dbReference>
<evidence type="ECO:0000313" key="2">
    <source>
        <dbReference type="WBParaSite" id="ALUE_0002020001-mRNA-1"/>
    </source>
</evidence>
<name>A0A0M3IN72_ASCLU</name>
<organism evidence="1 2">
    <name type="scientific">Ascaris lumbricoides</name>
    <name type="common">Giant roundworm</name>
    <dbReference type="NCBI Taxonomy" id="6252"/>
    <lineage>
        <taxon>Eukaryota</taxon>
        <taxon>Metazoa</taxon>
        <taxon>Ecdysozoa</taxon>
        <taxon>Nematoda</taxon>
        <taxon>Chromadorea</taxon>
        <taxon>Rhabditida</taxon>
        <taxon>Spirurina</taxon>
        <taxon>Ascaridomorpha</taxon>
        <taxon>Ascaridoidea</taxon>
        <taxon>Ascarididae</taxon>
        <taxon>Ascaris</taxon>
    </lineage>
</organism>
<proteinExistence type="predicted"/>
<reference evidence="2" key="1">
    <citation type="submission" date="2017-02" db="UniProtKB">
        <authorList>
            <consortium name="WormBaseParasite"/>
        </authorList>
    </citation>
    <scope>IDENTIFICATION</scope>
</reference>
<keyword evidence="1" id="KW-1185">Reference proteome</keyword>
<dbReference type="Proteomes" id="UP000036681">
    <property type="component" value="Unplaced"/>
</dbReference>
<evidence type="ECO:0000313" key="1">
    <source>
        <dbReference type="Proteomes" id="UP000036681"/>
    </source>
</evidence>
<protein>
    <submittedName>
        <fullName evidence="2">Acylphosphatase-like domain-containing protein</fullName>
    </submittedName>
</protein>
<dbReference type="AlphaFoldDB" id="A0A0M3IN72"/>